<dbReference type="STRING" id="168384.SAMN05660368_03058"/>
<reference evidence="1" key="1">
    <citation type="submission" date="2009-07" db="EMBL/GenBank/DDBJ databases">
        <authorList>
            <person name="Weinstock G."/>
            <person name="Sodergren E."/>
            <person name="Clifton S."/>
            <person name="Fulton L."/>
            <person name="Fulton B."/>
            <person name="Courtney L."/>
            <person name="Fronick C."/>
            <person name="Harrison M."/>
            <person name="Strong C."/>
            <person name="Farmer C."/>
            <person name="Delahaunty K."/>
            <person name="Markovic C."/>
            <person name="Hall O."/>
            <person name="Minx P."/>
            <person name="Tomlinson C."/>
            <person name="Mitreva M."/>
            <person name="Nelson J."/>
            <person name="Hou S."/>
            <person name="Wollam A."/>
            <person name="Pepin K.H."/>
            <person name="Johnson M."/>
            <person name="Bhonagiri V."/>
            <person name="Nash W.E."/>
            <person name="Warren W."/>
            <person name="Chinwalla A."/>
            <person name="Mardis E.R."/>
            <person name="Wilson R.K."/>
        </authorList>
    </citation>
    <scope>NUCLEOTIDE SEQUENCE [LARGE SCALE GENOMIC DNA]</scope>
    <source>
        <strain evidence="1">DSM 14469</strain>
    </source>
</reference>
<evidence type="ECO:0000313" key="1">
    <source>
        <dbReference type="EMBL" id="EET58759.1"/>
    </source>
</evidence>
<name>C6LKM2_9FIRM</name>
<dbReference type="Proteomes" id="UP000005561">
    <property type="component" value="Unassembled WGS sequence"/>
</dbReference>
<dbReference type="InterPro" id="IPR043779">
    <property type="entry name" value="DUF5721"/>
</dbReference>
<gene>
    <name evidence="1" type="ORF">BRYFOR_09218</name>
</gene>
<comment type="caution">
    <text evidence="1">The sequence shown here is derived from an EMBL/GenBank/DDBJ whole genome shotgun (WGS) entry which is preliminary data.</text>
</comment>
<protein>
    <submittedName>
        <fullName evidence="1">Uncharacterized protein</fullName>
    </submittedName>
</protein>
<keyword evidence="2" id="KW-1185">Reference proteome</keyword>
<sequence>MLALQITEVKTFMNKLFLGDSFDAFQLSEAVFVTFNTFHIDGSLQKDYYSSEELDTQGLSQQSWSFWRQVRPFCLQLIRGKHTPLEFKIVFRLSPANVEKLLAQAQLAINPSDIDGLFLNLHFCQGTLTCTTGSALRFFTLDKTLEHTWDGLVRKFLQKQDIAFC</sequence>
<dbReference type="Pfam" id="PF18988">
    <property type="entry name" value="DUF5721"/>
    <property type="match status" value="1"/>
</dbReference>
<organism evidence="1 2">
    <name type="scientific">Marvinbryantia formatexigens DSM 14469</name>
    <dbReference type="NCBI Taxonomy" id="478749"/>
    <lineage>
        <taxon>Bacteria</taxon>
        <taxon>Bacillati</taxon>
        <taxon>Bacillota</taxon>
        <taxon>Clostridia</taxon>
        <taxon>Lachnospirales</taxon>
        <taxon>Lachnospiraceae</taxon>
        <taxon>Marvinbryantia</taxon>
    </lineage>
</organism>
<accession>C6LKM2</accession>
<dbReference type="eggNOG" id="ENOG5032RA4">
    <property type="taxonomic scope" value="Bacteria"/>
</dbReference>
<evidence type="ECO:0000313" key="2">
    <source>
        <dbReference type="Proteomes" id="UP000005561"/>
    </source>
</evidence>
<dbReference type="AlphaFoldDB" id="C6LKM2"/>
<proteinExistence type="predicted"/>
<dbReference type="EMBL" id="ACCL02000025">
    <property type="protein sequence ID" value="EET58759.1"/>
    <property type="molecule type" value="Genomic_DNA"/>
</dbReference>